<organism evidence="2 3">
    <name type="scientific">Holospora undulata HU1</name>
    <dbReference type="NCBI Taxonomy" id="1321371"/>
    <lineage>
        <taxon>Bacteria</taxon>
        <taxon>Pseudomonadati</taxon>
        <taxon>Pseudomonadota</taxon>
        <taxon>Alphaproteobacteria</taxon>
        <taxon>Holosporales</taxon>
        <taxon>Holosporaceae</taxon>
        <taxon>Holospora</taxon>
    </lineage>
</organism>
<dbReference type="EMBL" id="ARPM03000139">
    <property type="protein sequence ID" value="ETZ04875.1"/>
    <property type="molecule type" value="Genomic_DNA"/>
</dbReference>
<feature type="region of interest" description="Disordered" evidence="1">
    <location>
        <begin position="167"/>
        <end position="201"/>
    </location>
</feature>
<dbReference type="AlphaFoldDB" id="A0A061JG80"/>
<evidence type="ECO:0000256" key="1">
    <source>
        <dbReference type="SAM" id="MobiDB-lite"/>
    </source>
</evidence>
<feature type="compositionally biased region" description="Basic and acidic residues" evidence="1">
    <location>
        <begin position="167"/>
        <end position="177"/>
    </location>
</feature>
<proteinExistence type="predicted"/>
<dbReference type="Proteomes" id="UP000026922">
    <property type="component" value="Unassembled WGS sequence"/>
</dbReference>
<gene>
    <name evidence="2" type="ORF">K737_300708</name>
</gene>
<keyword evidence="3" id="KW-1185">Reference proteome</keyword>
<sequence length="362" mass="39878">MAGKDSGDIQVCDQVTANALENNFWFVIPALFATLTAVEVIDGAQHVMDEVNEGDYIQALGVAAKTGIKALPGMKLLKTAVEAGETAQALANGYQEEGVKGAGKVLAKEIFGQKVAKAVGRGLKKLEKAGKKAAQGAKAPAQNVSEGIKAPAEKVSGGEKVLAQKASKQEFKKEMNPEKPPAQRKHLPEGAGGQGGIDEKPVTVKENREIEEYFKEYKDEKFKVGLYGNKDMKDVSRDRNEWFKNLTGDVSQNSGASILHHVGTHANNRQFISFDIHRDAGVSILIPKSWHESFVHTANTYKFNNLREALFWSVRDLRNCASRIADPVLQQEVRKDLNKSLLEVIRLNKEYFSEYLQKNVTK</sequence>
<reference evidence="2 3" key="1">
    <citation type="journal article" date="2013" name="Genome Announc.">
        <title>Draft Genome Sequence of Holospora undulata Strain HU1, a Micronucleus-Specific Symbiont of the Ciliate Paramecium caudatum.</title>
        <authorList>
            <person name="Dohra H."/>
            <person name="Suzuki H."/>
            <person name="Suzuki T."/>
            <person name="Tanaka K."/>
            <person name="Fujishima M."/>
        </authorList>
    </citation>
    <scope>NUCLEOTIDE SEQUENCE [LARGE SCALE GENOMIC DNA]</scope>
    <source>
        <strain evidence="2 3">HU1</strain>
    </source>
</reference>
<comment type="caution">
    <text evidence="2">The sequence shown here is derived from an EMBL/GenBank/DDBJ whole genome shotgun (WGS) entry which is preliminary data.</text>
</comment>
<name>A0A061JG80_9PROT</name>
<protein>
    <submittedName>
        <fullName evidence="2">Uncharacterized protein</fullName>
    </submittedName>
</protein>
<evidence type="ECO:0000313" key="3">
    <source>
        <dbReference type="Proteomes" id="UP000026922"/>
    </source>
</evidence>
<accession>A0A061JG80</accession>
<evidence type="ECO:0000313" key="2">
    <source>
        <dbReference type="EMBL" id="ETZ04875.1"/>
    </source>
</evidence>